<dbReference type="Proteomes" id="UP000000366">
    <property type="component" value="Chromosome"/>
</dbReference>
<protein>
    <submittedName>
        <fullName evidence="2">Putative integral membrane protein</fullName>
    </submittedName>
</protein>
<keyword evidence="1" id="KW-0472">Membrane</keyword>
<name>A2SKP6_METPP</name>
<dbReference type="Pfam" id="PF10003">
    <property type="entry name" value="DUF2244"/>
    <property type="match status" value="1"/>
</dbReference>
<keyword evidence="1" id="KW-0812">Transmembrane</keyword>
<dbReference type="RefSeq" id="WP_011830758.1">
    <property type="nucleotide sequence ID" value="NC_008825.1"/>
</dbReference>
<dbReference type="eggNOG" id="COG5488">
    <property type="taxonomic scope" value="Bacteria"/>
</dbReference>
<reference evidence="2 3" key="1">
    <citation type="journal article" date="2007" name="J. Bacteriol.">
        <title>Whole-genome analysis of the methyl tert-butyl ether-degrading beta-proteobacterium Methylibium petroleiphilum PM1.</title>
        <authorList>
            <person name="Kane S.R."/>
            <person name="Chakicherla A.Y."/>
            <person name="Chain P.S.G."/>
            <person name="Schmidt R."/>
            <person name="Shin M.W."/>
            <person name="Legler T.C."/>
            <person name="Scow K.M."/>
            <person name="Larimer F.W."/>
            <person name="Lucas S.M."/>
            <person name="Richardson P.M."/>
            <person name="Hristova K.R."/>
        </authorList>
    </citation>
    <scope>NUCLEOTIDE SEQUENCE [LARGE SCALE GENOMIC DNA]</scope>
    <source>
        <strain evidence="3">ATCC BAA-1232 / LMG 22953 / PM1</strain>
    </source>
</reference>
<evidence type="ECO:0000313" key="2">
    <source>
        <dbReference type="EMBL" id="ABM96135.1"/>
    </source>
</evidence>
<evidence type="ECO:0000256" key="1">
    <source>
        <dbReference type="SAM" id="Phobius"/>
    </source>
</evidence>
<keyword evidence="1" id="KW-1133">Transmembrane helix</keyword>
<keyword evidence="3" id="KW-1185">Reference proteome</keyword>
<proteinExistence type="predicted"/>
<dbReference type="EMBL" id="CP000555">
    <property type="protein sequence ID" value="ABM96135.1"/>
    <property type="molecule type" value="Genomic_DNA"/>
</dbReference>
<dbReference type="STRING" id="420662.Mpe_A3182"/>
<dbReference type="InterPro" id="IPR019253">
    <property type="entry name" value="DUF2244_TM"/>
</dbReference>
<dbReference type="HOGENOM" id="CLU_096000_3_0_4"/>
<gene>
    <name evidence="2" type="ordered locus">Mpe_A3182</name>
</gene>
<dbReference type="KEGG" id="mpt:Mpe_A3182"/>
<accession>A2SKP6</accession>
<dbReference type="AlphaFoldDB" id="A2SKP6"/>
<sequence>MSAPFAPDRPEAHLKFGQVHAAPAESRGGAAVSVEWSLKRNCSFSPAQLLSVYASLCVISLGIATCFWLGGATLVMPFAWVELFLVGLALLVYARHAADRELITLLPGRLVVEHLNGGRIERAEFVPDWVRVEPRDDDRSLIELSGQGRVIAVGRYVRPELRRALAEEFRTALRQMPGGWWPAGVASDTA</sequence>
<evidence type="ECO:0000313" key="3">
    <source>
        <dbReference type="Proteomes" id="UP000000366"/>
    </source>
</evidence>
<organism evidence="2 3">
    <name type="scientific">Methylibium petroleiphilum (strain ATCC BAA-1232 / LMG 22953 / PM1)</name>
    <dbReference type="NCBI Taxonomy" id="420662"/>
    <lineage>
        <taxon>Bacteria</taxon>
        <taxon>Pseudomonadati</taxon>
        <taxon>Pseudomonadota</taxon>
        <taxon>Betaproteobacteria</taxon>
        <taxon>Burkholderiales</taxon>
        <taxon>Sphaerotilaceae</taxon>
        <taxon>Methylibium</taxon>
    </lineage>
</organism>
<feature type="transmembrane region" description="Helical" evidence="1">
    <location>
        <begin position="76"/>
        <end position="94"/>
    </location>
</feature>
<feature type="transmembrane region" description="Helical" evidence="1">
    <location>
        <begin position="49"/>
        <end position="70"/>
    </location>
</feature>